<reference evidence="1" key="1">
    <citation type="submission" date="2014-09" db="EMBL/GenBank/DDBJ databases">
        <authorList>
            <person name="Magalhaes I.L.F."/>
            <person name="Oliveira U."/>
            <person name="Santos F.R."/>
            <person name="Vidigal T.H.D.A."/>
            <person name="Brescovit A.D."/>
            <person name="Santos A.J."/>
        </authorList>
    </citation>
    <scope>NUCLEOTIDE SEQUENCE</scope>
    <source>
        <tissue evidence="1">Shoot tissue taken approximately 20 cm above the soil surface</tissue>
    </source>
</reference>
<name>A0A0A9F5W8_ARUDO</name>
<reference evidence="1" key="2">
    <citation type="journal article" date="2015" name="Data Brief">
        <title>Shoot transcriptome of the giant reed, Arundo donax.</title>
        <authorList>
            <person name="Barrero R.A."/>
            <person name="Guerrero F.D."/>
            <person name="Moolhuijzen P."/>
            <person name="Goolsby J.A."/>
            <person name="Tidwell J."/>
            <person name="Bellgard S.E."/>
            <person name="Bellgard M.I."/>
        </authorList>
    </citation>
    <scope>NUCLEOTIDE SEQUENCE</scope>
    <source>
        <tissue evidence="1">Shoot tissue taken approximately 20 cm above the soil surface</tissue>
    </source>
</reference>
<dbReference type="AlphaFoldDB" id="A0A0A9F5W8"/>
<protein>
    <submittedName>
        <fullName evidence="1">Uncharacterized protein</fullName>
    </submittedName>
</protein>
<organism evidence="1">
    <name type="scientific">Arundo donax</name>
    <name type="common">Giant reed</name>
    <name type="synonym">Donax arundinaceus</name>
    <dbReference type="NCBI Taxonomy" id="35708"/>
    <lineage>
        <taxon>Eukaryota</taxon>
        <taxon>Viridiplantae</taxon>
        <taxon>Streptophyta</taxon>
        <taxon>Embryophyta</taxon>
        <taxon>Tracheophyta</taxon>
        <taxon>Spermatophyta</taxon>
        <taxon>Magnoliopsida</taxon>
        <taxon>Liliopsida</taxon>
        <taxon>Poales</taxon>
        <taxon>Poaceae</taxon>
        <taxon>PACMAD clade</taxon>
        <taxon>Arundinoideae</taxon>
        <taxon>Arundineae</taxon>
        <taxon>Arundo</taxon>
    </lineage>
</organism>
<sequence>MLQLDYDGSEKWEQIRKSYDSYNMKRRVAYVLMITEEHPIIK</sequence>
<proteinExistence type="predicted"/>
<evidence type="ECO:0000313" key="1">
    <source>
        <dbReference type="EMBL" id="JAE07742.1"/>
    </source>
</evidence>
<dbReference type="EMBL" id="GBRH01190154">
    <property type="protein sequence ID" value="JAE07742.1"/>
    <property type="molecule type" value="Transcribed_RNA"/>
</dbReference>
<accession>A0A0A9F5W8</accession>